<dbReference type="InterPro" id="IPR028884">
    <property type="entry name" value="Trm82"/>
</dbReference>
<dbReference type="InterPro" id="IPR036322">
    <property type="entry name" value="WD40_repeat_dom_sf"/>
</dbReference>
<dbReference type="GO" id="GO:0043527">
    <property type="term" value="C:tRNA methyltransferase complex"/>
    <property type="evidence" value="ECO:0007669"/>
    <property type="project" value="TreeGrafter"/>
</dbReference>
<dbReference type="InterPro" id="IPR001680">
    <property type="entry name" value="WD40_rpt"/>
</dbReference>
<dbReference type="UniPathway" id="UPA00989"/>
<dbReference type="EMBL" id="MCGT01000002">
    <property type="protein sequence ID" value="ORX62417.1"/>
    <property type="molecule type" value="Genomic_DNA"/>
</dbReference>
<evidence type="ECO:0000313" key="9">
    <source>
        <dbReference type="Proteomes" id="UP000242146"/>
    </source>
</evidence>
<evidence type="ECO:0000256" key="3">
    <source>
        <dbReference type="ARBA" id="ARBA00022694"/>
    </source>
</evidence>
<sequence length="372" mass="41747">MAHKLPFTNLVHHPKDPLLVLSNGSHFLVVNTSTGQVEKEYPQEQPTKFQELHRLLAFNADGSQLVTTGENKLLQVYDTKTWDLVLTRPVNKRAIAVTFTNDGSTMIVADKFGDAFCHPNVASTKDDLEPILGHVSMVTDLALSDDEKYIITSDRDEHVRVSHYPNGYNIESFCLGHTDAVTNVHLVPWQKDRLVSTGGDCTLRLWDFVKGSQQQCIDVAQYIQSFVPKENPSTEAPIVQSVKFNTDAKLVALSFTKLPVILLFSWENDQFEYKQTLEVGQPVLGLDFDLEGRLWVAVAPTDATGSLVLLFNQVDAKYQLDESSSLVAAINAARVEQVDTLPDLFALFKLRKFTDLDEEQRVDPSIKKRKTE</sequence>
<keyword evidence="2 6" id="KW-0853">WD repeat</keyword>
<evidence type="ECO:0000313" key="8">
    <source>
        <dbReference type="EMBL" id="ORX62417.1"/>
    </source>
</evidence>
<proteinExistence type="inferred from homology"/>
<keyword evidence="5 6" id="KW-0539">Nucleus</keyword>
<accession>A0A1X2GWJ7</accession>
<name>A0A1X2GWJ7_9FUNG</name>
<comment type="function">
    <text evidence="6">Required for the formation of N(7)-methylguanine at position 46 (m7G46) in tRNA. In the complex, it is required to stabilize and induce conformational changes of the catalytic subunit.</text>
</comment>
<dbReference type="OrthoDB" id="339900at2759"/>
<evidence type="ECO:0000256" key="6">
    <source>
        <dbReference type="HAMAP-Rule" id="MF_03056"/>
    </source>
</evidence>
<comment type="pathway">
    <text evidence="6">tRNA modification; N(7)-methylguanine-tRNA biosynthesis.</text>
</comment>
<comment type="caution">
    <text evidence="8">The sequence shown here is derived from an EMBL/GenBank/DDBJ whole genome shotgun (WGS) entry which is preliminary data.</text>
</comment>
<comment type="subcellular location">
    <subcellularLocation>
        <location evidence="1 6">Nucleus</location>
    </subcellularLocation>
</comment>
<dbReference type="GO" id="GO:0005829">
    <property type="term" value="C:cytosol"/>
    <property type="evidence" value="ECO:0007669"/>
    <property type="project" value="TreeGrafter"/>
</dbReference>
<keyword evidence="9" id="KW-1185">Reference proteome</keyword>
<dbReference type="Proteomes" id="UP000242146">
    <property type="component" value="Unassembled WGS sequence"/>
</dbReference>
<dbReference type="InterPro" id="IPR015943">
    <property type="entry name" value="WD40/YVTN_repeat-like_dom_sf"/>
</dbReference>
<organism evidence="8 9">
    <name type="scientific">Hesseltinella vesiculosa</name>
    <dbReference type="NCBI Taxonomy" id="101127"/>
    <lineage>
        <taxon>Eukaryota</taxon>
        <taxon>Fungi</taxon>
        <taxon>Fungi incertae sedis</taxon>
        <taxon>Mucoromycota</taxon>
        <taxon>Mucoromycotina</taxon>
        <taxon>Mucoromycetes</taxon>
        <taxon>Mucorales</taxon>
        <taxon>Cunninghamellaceae</taxon>
        <taxon>Hesseltinella</taxon>
    </lineage>
</organism>
<dbReference type="SMART" id="SM00320">
    <property type="entry name" value="WD40"/>
    <property type="match status" value="4"/>
</dbReference>
<dbReference type="SUPFAM" id="SSF50978">
    <property type="entry name" value="WD40 repeat-like"/>
    <property type="match status" value="1"/>
</dbReference>
<dbReference type="STRING" id="101127.A0A1X2GWJ7"/>
<dbReference type="GO" id="GO:0005634">
    <property type="term" value="C:nucleus"/>
    <property type="evidence" value="ECO:0007669"/>
    <property type="project" value="UniProtKB-SubCell"/>
</dbReference>
<protein>
    <submittedName>
        <fullName evidence="8">WD40 repeat-like protein</fullName>
    </submittedName>
</protein>
<gene>
    <name evidence="8" type="ORF">DM01DRAFT_1331842</name>
</gene>
<feature type="repeat" description="WD" evidence="7">
    <location>
        <begin position="174"/>
        <end position="216"/>
    </location>
</feature>
<dbReference type="PROSITE" id="PS50082">
    <property type="entry name" value="WD_REPEATS_2"/>
    <property type="match status" value="1"/>
</dbReference>
<comment type="similarity">
    <text evidence="6">Belongs to the WD repeat TRM82 family.</text>
</comment>
<dbReference type="PANTHER" id="PTHR16288:SF0">
    <property type="entry name" value="TRNA (GUANINE-N(7)-)-METHYLTRANSFERASE NON-CATALYTIC SUBUNIT WDR4"/>
    <property type="match status" value="1"/>
</dbReference>
<dbReference type="GO" id="GO:0106004">
    <property type="term" value="P:tRNA (guanine-N7)-methylation"/>
    <property type="evidence" value="ECO:0007669"/>
    <property type="project" value="UniProtKB-UniRule"/>
</dbReference>
<keyword evidence="4 6" id="KW-0677">Repeat</keyword>
<keyword evidence="3 6" id="KW-0819">tRNA processing</keyword>
<evidence type="ECO:0000256" key="7">
    <source>
        <dbReference type="PROSITE-ProRule" id="PRU00221"/>
    </source>
</evidence>
<reference evidence="8 9" key="1">
    <citation type="submission" date="2016-07" db="EMBL/GenBank/DDBJ databases">
        <title>Pervasive Adenine N6-methylation of Active Genes in Fungi.</title>
        <authorList>
            <consortium name="DOE Joint Genome Institute"/>
            <person name="Mondo S.J."/>
            <person name="Dannebaum R.O."/>
            <person name="Kuo R.C."/>
            <person name="Labutti K."/>
            <person name="Haridas S."/>
            <person name="Kuo A."/>
            <person name="Salamov A."/>
            <person name="Ahrendt S.R."/>
            <person name="Lipzen A."/>
            <person name="Sullivan W."/>
            <person name="Andreopoulos W.B."/>
            <person name="Clum A."/>
            <person name="Lindquist E."/>
            <person name="Daum C."/>
            <person name="Ramamoorthy G.K."/>
            <person name="Gryganskyi A."/>
            <person name="Culley D."/>
            <person name="Magnuson J.K."/>
            <person name="James T.Y."/>
            <person name="O'Malley M.A."/>
            <person name="Stajich J.E."/>
            <person name="Spatafora J.W."/>
            <person name="Visel A."/>
            <person name="Grigoriev I.V."/>
        </authorList>
    </citation>
    <scope>NUCLEOTIDE SEQUENCE [LARGE SCALE GENOMIC DNA]</scope>
    <source>
        <strain evidence="8 9">NRRL 3301</strain>
    </source>
</reference>
<evidence type="ECO:0000256" key="2">
    <source>
        <dbReference type="ARBA" id="ARBA00022574"/>
    </source>
</evidence>
<evidence type="ECO:0000256" key="1">
    <source>
        <dbReference type="ARBA" id="ARBA00004123"/>
    </source>
</evidence>
<dbReference type="HAMAP" id="MF_03056">
    <property type="entry name" value="TRM82"/>
    <property type="match status" value="1"/>
</dbReference>
<dbReference type="Pfam" id="PF00400">
    <property type="entry name" value="WD40"/>
    <property type="match status" value="2"/>
</dbReference>
<evidence type="ECO:0000256" key="5">
    <source>
        <dbReference type="ARBA" id="ARBA00023242"/>
    </source>
</evidence>
<evidence type="ECO:0000256" key="4">
    <source>
        <dbReference type="ARBA" id="ARBA00022737"/>
    </source>
</evidence>
<dbReference type="Gene3D" id="2.130.10.10">
    <property type="entry name" value="YVTN repeat-like/Quinoprotein amine dehydrogenase"/>
    <property type="match status" value="2"/>
</dbReference>
<dbReference type="AlphaFoldDB" id="A0A1X2GWJ7"/>
<dbReference type="PANTHER" id="PTHR16288">
    <property type="entry name" value="WD40 REPEAT PROTEIN 4"/>
    <property type="match status" value="1"/>
</dbReference>